<evidence type="ECO:0000313" key="1">
    <source>
        <dbReference type="EMBL" id="QUX22995.1"/>
    </source>
</evidence>
<organism evidence="1 2">
    <name type="scientific">Nocardiopsis changdeensis</name>
    <dbReference type="NCBI Taxonomy" id="2831969"/>
    <lineage>
        <taxon>Bacteria</taxon>
        <taxon>Bacillati</taxon>
        <taxon>Actinomycetota</taxon>
        <taxon>Actinomycetes</taxon>
        <taxon>Streptosporangiales</taxon>
        <taxon>Nocardiopsidaceae</taxon>
        <taxon>Nocardiopsis</taxon>
    </lineage>
</organism>
<protein>
    <submittedName>
        <fullName evidence="1">Uncharacterized protein</fullName>
    </submittedName>
</protein>
<sequence>MNHDERRARLAHLSFRLLHVLALAREILADVTPVTLPPVLTPDTATEIWDAMSRTMILMDEEPLVSIIPDQGREILQQGLAKALMCSQHVATMAEFMVDGEGDKLEEWMFRAAELVISDADISLHVASEELGGQAMDD</sequence>
<keyword evidence="2" id="KW-1185">Reference proteome</keyword>
<dbReference type="EMBL" id="CP074133">
    <property type="protein sequence ID" value="QUX22995.1"/>
    <property type="molecule type" value="Genomic_DNA"/>
</dbReference>
<gene>
    <name evidence="1" type="ORF">KGD84_00860</name>
</gene>
<dbReference type="Proteomes" id="UP000676079">
    <property type="component" value="Chromosome"/>
</dbReference>
<evidence type="ECO:0000313" key="2">
    <source>
        <dbReference type="Proteomes" id="UP000676079"/>
    </source>
</evidence>
<accession>A0ABX8BL97</accession>
<reference evidence="1 2" key="1">
    <citation type="submission" date="2021-05" db="EMBL/GenBank/DDBJ databases">
        <title>Direct Submission.</title>
        <authorList>
            <person name="Li K."/>
            <person name="Gao J."/>
        </authorList>
    </citation>
    <scope>NUCLEOTIDE SEQUENCE [LARGE SCALE GENOMIC DNA]</scope>
    <source>
        <strain evidence="1 2">Mg02</strain>
    </source>
</reference>
<dbReference type="RefSeq" id="WP_220564206.1">
    <property type="nucleotide sequence ID" value="NZ_CP074133.1"/>
</dbReference>
<proteinExistence type="predicted"/>
<name>A0ABX8BL97_9ACTN</name>